<dbReference type="EMBL" id="JAULSU010000006">
    <property type="protein sequence ID" value="KAK0614023.1"/>
    <property type="molecule type" value="Genomic_DNA"/>
</dbReference>
<keyword evidence="4" id="KW-1185">Reference proteome</keyword>
<dbReference type="PANTHER" id="PTHR33112:SF10">
    <property type="entry name" value="TOL"/>
    <property type="match status" value="1"/>
</dbReference>
<sequence length="702" mass="78100">MPFCTRCQKLSIEHLVNTEILFQPDLPTLKRNAENGCSFCTLCWTALRQSNPEDLIARLLQGKSAWVAGEKWTPTIWLIGLSLMDRSGSGQASIEVSVGKPVLSAGFDGEREEDQNPQPNVNGTLALYETPGQLSRYKLFGRRSTVDQNPDLYLALIRHWLNDCLNNHETCKSPVGKSSGVMPTRVIDVGDTNIAKPPSQARLVYTKGLRERYIALSYCWGPDTSDIFTLDAGTYAVMTSAQGFPVSKLARTHREIIALARALGIRYVWVDALCIIQGDAADWEKESKMMARVYGDSTLTVVAGRSPSSKSGFVTNDINLKGERPPPCQLPVSRESPTSSDTVTVDLRRSREIGPLLERGWCFQERLSAPRAVLFAEEQTAFLCNREQYWEDGWVSRNPWRPKFVQQQPKWITDPKLPLTPAEETLKDWYWMLFHYSQCLLSNPHDIFAAICAVAQQASRTLVGSRYLAGIWEADMVRGLLWRPCYHFQLGPAARTPTTRPKPTRLTKGKGPVIRAPSWSWAAVEGPVAGPSFNPSQVAKYRDPKYPMVRPGGPGGKWSLNDTYGVDTLHMPECELRLLGRAGYALTSKESVKDYLKSKRGRSKVVSARVASHGVLLLEETARAPGSKSASVPWQDSVVGVGFFDDESEKPSVSGVWCLPIVQDLGLILKKNANGKFSRLGWCSVEEESWFQGKPEANISLC</sequence>
<gene>
    <name evidence="3" type="ORF">B0T14DRAFT_293118</name>
</gene>
<feature type="domain" description="Heterokaryon incompatibility" evidence="2">
    <location>
        <begin position="213"/>
        <end position="365"/>
    </location>
</feature>
<dbReference type="Pfam" id="PF06985">
    <property type="entry name" value="HET"/>
    <property type="match status" value="1"/>
</dbReference>
<accession>A0AA39WEQ6</accession>
<reference evidence="3" key="1">
    <citation type="submission" date="2023-06" db="EMBL/GenBank/DDBJ databases">
        <title>Genome-scale phylogeny and comparative genomics of the fungal order Sordariales.</title>
        <authorList>
            <consortium name="Lawrence Berkeley National Laboratory"/>
            <person name="Hensen N."/>
            <person name="Bonometti L."/>
            <person name="Westerberg I."/>
            <person name="Brannstrom I.O."/>
            <person name="Guillou S."/>
            <person name="Cros-Aarteil S."/>
            <person name="Calhoun S."/>
            <person name="Haridas S."/>
            <person name="Kuo A."/>
            <person name="Mondo S."/>
            <person name="Pangilinan J."/>
            <person name="Riley R."/>
            <person name="Labutti K."/>
            <person name="Andreopoulos B."/>
            <person name="Lipzen A."/>
            <person name="Chen C."/>
            <person name="Yanf M."/>
            <person name="Daum C."/>
            <person name="Ng V."/>
            <person name="Clum A."/>
            <person name="Steindorff A."/>
            <person name="Ohm R."/>
            <person name="Martin F."/>
            <person name="Silar P."/>
            <person name="Natvig D."/>
            <person name="Lalanne C."/>
            <person name="Gautier V."/>
            <person name="Ament-Velasquez S.L."/>
            <person name="Kruys A."/>
            <person name="Hutchinson M.I."/>
            <person name="Powell A.J."/>
            <person name="Barry K."/>
            <person name="Miller A.N."/>
            <person name="Grigoriev I.V."/>
            <person name="Debuchy R."/>
            <person name="Gladieux P."/>
            <person name="Thoren M.H."/>
            <person name="Johannesson H."/>
        </authorList>
    </citation>
    <scope>NUCLEOTIDE SEQUENCE</scope>
    <source>
        <strain evidence="3">CBS 606.72</strain>
    </source>
</reference>
<proteinExistence type="predicted"/>
<evidence type="ECO:0000313" key="3">
    <source>
        <dbReference type="EMBL" id="KAK0614023.1"/>
    </source>
</evidence>
<name>A0AA39WEQ6_9PEZI</name>
<dbReference type="AlphaFoldDB" id="A0AA39WEQ6"/>
<organism evidence="3 4">
    <name type="scientific">Immersiella caudata</name>
    <dbReference type="NCBI Taxonomy" id="314043"/>
    <lineage>
        <taxon>Eukaryota</taxon>
        <taxon>Fungi</taxon>
        <taxon>Dikarya</taxon>
        <taxon>Ascomycota</taxon>
        <taxon>Pezizomycotina</taxon>
        <taxon>Sordariomycetes</taxon>
        <taxon>Sordariomycetidae</taxon>
        <taxon>Sordariales</taxon>
        <taxon>Lasiosphaeriaceae</taxon>
        <taxon>Immersiella</taxon>
    </lineage>
</organism>
<dbReference type="InterPro" id="IPR010730">
    <property type="entry name" value="HET"/>
</dbReference>
<feature type="region of interest" description="Disordered" evidence="1">
    <location>
        <begin position="324"/>
        <end position="343"/>
    </location>
</feature>
<evidence type="ECO:0000256" key="1">
    <source>
        <dbReference type="SAM" id="MobiDB-lite"/>
    </source>
</evidence>
<protein>
    <submittedName>
        <fullName evidence="3">Heterokaryon incompatibility protein-domain-containing protein</fullName>
    </submittedName>
</protein>
<comment type="caution">
    <text evidence="3">The sequence shown here is derived from an EMBL/GenBank/DDBJ whole genome shotgun (WGS) entry which is preliminary data.</text>
</comment>
<dbReference type="PANTHER" id="PTHR33112">
    <property type="entry name" value="DOMAIN PROTEIN, PUTATIVE-RELATED"/>
    <property type="match status" value="1"/>
</dbReference>
<dbReference type="Proteomes" id="UP001175000">
    <property type="component" value="Unassembled WGS sequence"/>
</dbReference>
<evidence type="ECO:0000259" key="2">
    <source>
        <dbReference type="Pfam" id="PF06985"/>
    </source>
</evidence>
<evidence type="ECO:0000313" key="4">
    <source>
        <dbReference type="Proteomes" id="UP001175000"/>
    </source>
</evidence>